<dbReference type="SMART" id="SM00219">
    <property type="entry name" value="TyrKc"/>
    <property type="match status" value="1"/>
</dbReference>
<feature type="compositionally biased region" description="Polar residues" evidence="13">
    <location>
        <begin position="343"/>
        <end position="355"/>
    </location>
</feature>
<keyword evidence="10" id="KW-0675">Receptor</keyword>
<dbReference type="Ensembl" id="ENSEBUT00000018557.1">
    <property type="protein sequence ID" value="ENSEBUP00000017981.1"/>
    <property type="gene ID" value="ENSEBUG00000011235.1"/>
</dbReference>
<dbReference type="GO" id="GO:0051897">
    <property type="term" value="P:positive regulation of phosphatidylinositol 3-kinase/protein kinase B signal transduction"/>
    <property type="evidence" value="ECO:0007669"/>
    <property type="project" value="TreeGrafter"/>
</dbReference>
<evidence type="ECO:0000256" key="10">
    <source>
        <dbReference type="ARBA" id="ARBA00023170"/>
    </source>
</evidence>
<keyword evidence="11" id="KW-0325">Glycoprotein</keyword>
<dbReference type="InterPro" id="IPR000421">
    <property type="entry name" value="FA58C"/>
</dbReference>
<keyword evidence="6" id="KW-0067">ATP-binding</keyword>
<evidence type="ECO:0000256" key="14">
    <source>
        <dbReference type="SAM" id="Phobius"/>
    </source>
</evidence>
<evidence type="ECO:0000256" key="9">
    <source>
        <dbReference type="ARBA" id="ARBA00023157"/>
    </source>
</evidence>
<evidence type="ECO:0000256" key="15">
    <source>
        <dbReference type="SAM" id="SignalP"/>
    </source>
</evidence>
<dbReference type="PROSITE" id="PS00109">
    <property type="entry name" value="PROTEIN_KINASE_TYR"/>
    <property type="match status" value="1"/>
</dbReference>
<dbReference type="AlphaFoldDB" id="A0A8C4WXG8"/>
<comment type="subcellular location">
    <subcellularLocation>
        <location evidence="1">Cell membrane</location>
        <topology evidence="1">Single-pass type I membrane protein</topology>
    </subcellularLocation>
</comment>
<dbReference type="InterPro" id="IPR011009">
    <property type="entry name" value="Kinase-like_dom_sf"/>
</dbReference>
<feature type="domain" description="F5/8 type C" evidence="17">
    <location>
        <begin position="29"/>
        <end position="183"/>
    </location>
</feature>
<feature type="region of interest" description="Disordered" evidence="13">
    <location>
        <begin position="487"/>
        <end position="518"/>
    </location>
</feature>
<dbReference type="PRINTS" id="PR00109">
    <property type="entry name" value="TYRKINASE"/>
</dbReference>
<dbReference type="GO" id="GO:0010976">
    <property type="term" value="P:positive regulation of neuron projection development"/>
    <property type="evidence" value="ECO:0007669"/>
    <property type="project" value="TreeGrafter"/>
</dbReference>
<dbReference type="GO" id="GO:0043235">
    <property type="term" value="C:receptor complex"/>
    <property type="evidence" value="ECO:0007669"/>
    <property type="project" value="TreeGrafter"/>
</dbReference>
<dbReference type="InterPro" id="IPR050122">
    <property type="entry name" value="RTK"/>
</dbReference>
<name>A0A8C4WXG8_EPTBU</name>
<dbReference type="GO" id="GO:0005886">
    <property type="term" value="C:plasma membrane"/>
    <property type="evidence" value="ECO:0007669"/>
    <property type="project" value="UniProtKB-SubCell"/>
</dbReference>
<evidence type="ECO:0000256" key="4">
    <source>
        <dbReference type="ARBA" id="ARBA00022729"/>
    </source>
</evidence>
<evidence type="ECO:0000256" key="11">
    <source>
        <dbReference type="ARBA" id="ARBA00023180"/>
    </source>
</evidence>
<dbReference type="PROSITE" id="PS50022">
    <property type="entry name" value="FA58C_3"/>
    <property type="match status" value="1"/>
</dbReference>
<dbReference type="PANTHER" id="PTHR24416:SF634">
    <property type="entry name" value="DISCOIDIN DOMAIN-CONTAINING RECEPTOR TYROSINE KINASE B"/>
    <property type="match status" value="1"/>
</dbReference>
<protein>
    <submittedName>
        <fullName evidence="18">Discoidin domain receptor tyrosine kinase 1</fullName>
    </submittedName>
</protein>
<comment type="similarity">
    <text evidence="12">Belongs to the protein kinase superfamily. Tyr protein kinase family. Insulin receptor subfamily.</text>
</comment>
<feature type="domain" description="Protein kinase" evidence="16">
    <location>
        <begin position="588"/>
        <end position="871"/>
    </location>
</feature>
<evidence type="ECO:0000259" key="16">
    <source>
        <dbReference type="PROSITE" id="PS50011"/>
    </source>
</evidence>
<dbReference type="InterPro" id="IPR020635">
    <property type="entry name" value="Tyr_kinase_cat_dom"/>
</dbReference>
<accession>A0A8C4WXG8</accession>
<dbReference type="GO" id="GO:0038062">
    <property type="term" value="F:protein tyrosine kinase collagen receptor activity"/>
    <property type="evidence" value="ECO:0007669"/>
    <property type="project" value="TreeGrafter"/>
</dbReference>
<feature type="region of interest" description="Disordered" evidence="13">
    <location>
        <begin position="338"/>
        <end position="358"/>
    </location>
</feature>
<dbReference type="Pfam" id="PF21114">
    <property type="entry name" value="DDR1-2_DS-like"/>
    <property type="match status" value="1"/>
</dbReference>
<dbReference type="SUPFAM" id="SSF56112">
    <property type="entry name" value="Protein kinase-like (PK-like)"/>
    <property type="match status" value="1"/>
</dbReference>
<evidence type="ECO:0000256" key="2">
    <source>
        <dbReference type="ARBA" id="ARBA00022475"/>
    </source>
</evidence>
<evidence type="ECO:0000256" key="8">
    <source>
        <dbReference type="ARBA" id="ARBA00023136"/>
    </source>
</evidence>
<evidence type="ECO:0000313" key="19">
    <source>
        <dbReference type="Proteomes" id="UP000694388"/>
    </source>
</evidence>
<dbReference type="GeneTree" id="ENSGT00940000159733"/>
<reference evidence="18" key="2">
    <citation type="submission" date="2025-09" db="UniProtKB">
        <authorList>
            <consortium name="Ensembl"/>
        </authorList>
    </citation>
    <scope>IDENTIFICATION</scope>
</reference>
<evidence type="ECO:0000256" key="5">
    <source>
        <dbReference type="ARBA" id="ARBA00022741"/>
    </source>
</evidence>
<proteinExistence type="inferred from homology"/>
<dbReference type="PANTHER" id="PTHR24416">
    <property type="entry name" value="TYROSINE-PROTEIN KINASE RECEPTOR"/>
    <property type="match status" value="1"/>
</dbReference>
<feature type="transmembrane region" description="Helical" evidence="14">
    <location>
        <begin position="440"/>
        <end position="460"/>
    </location>
</feature>
<feature type="chain" id="PRO_5034050907" evidence="15">
    <location>
        <begin position="23"/>
        <end position="873"/>
    </location>
</feature>
<dbReference type="CDD" id="cd00057">
    <property type="entry name" value="FA58C"/>
    <property type="match status" value="1"/>
</dbReference>
<dbReference type="Gene3D" id="3.30.200.20">
    <property type="entry name" value="Phosphorylase Kinase, domain 1"/>
    <property type="match status" value="1"/>
</dbReference>
<reference evidence="18" key="1">
    <citation type="submission" date="2025-08" db="UniProtKB">
        <authorList>
            <consortium name="Ensembl"/>
        </authorList>
    </citation>
    <scope>IDENTIFICATION</scope>
</reference>
<dbReference type="InterPro" id="IPR048525">
    <property type="entry name" value="DDR1-2_DS-like"/>
</dbReference>
<organism evidence="18 19">
    <name type="scientific">Eptatretus burgeri</name>
    <name type="common">Inshore hagfish</name>
    <dbReference type="NCBI Taxonomy" id="7764"/>
    <lineage>
        <taxon>Eukaryota</taxon>
        <taxon>Metazoa</taxon>
        <taxon>Chordata</taxon>
        <taxon>Craniata</taxon>
        <taxon>Vertebrata</taxon>
        <taxon>Cyclostomata</taxon>
        <taxon>Myxini</taxon>
        <taxon>Myxiniformes</taxon>
        <taxon>Myxinidae</taxon>
        <taxon>Eptatretinae</taxon>
        <taxon>Eptatretus</taxon>
    </lineage>
</organism>
<dbReference type="Proteomes" id="UP000694388">
    <property type="component" value="Unplaced"/>
</dbReference>
<evidence type="ECO:0000256" key="1">
    <source>
        <dbReference type="ARBA" id="ARBA00004251"/>
    </source>
</evidence>
<dbReference type="Pfam" id="PF00754">
    <property type="entry name" value="F5_F8_type_C"/>
    <property type="match status" value="1"/>
</dbReference>
<evidence type="ECO:0000313" key="18">
    <source>
        <dbReference type="Ensembl" id="ENSEBUP00000017981.1"/>
    </source>
</evidence>
<keyword evidence="8 14" id="KW-0472">Membrane</keyword>
<evidence type="ECO:0000256" key="3">
    <source>
        <dbReference type="ARBA" id="ARBA00022692"/>
    </source>
</evidence>
<sequence length="873" mass="95731">MLTGHSVILSCFFLCFSQSSLSLITPGTCRYSLGVQDGRITDNQLTASSQWYGTTAAKYGRLEGEEGDGAWCPKGPVRQTPSEFLQVRLGGLYMITLAGTQGRHSEGLGKEFASHYHLHYTRDGQRWRHWRGINGDGLIQANTNTYSLALHDLSPPLVAIAVRFLPVSPHPAPACMRVELYGCPWTNNVMSYKIPLGQKLFIPQHEPVCLNDSSYDGNSDGSYLYDGLGQLMDGTVGQDLVNNPKGLDHDYVGWHKDKFPSSTISLELFLNSPQNLTALQLHCGSNAALEITPFSLISCRIAASPAGPWLSSPIATLIPRTSTLPESVASSSLVLQASSASQDRQGSSPSLSRGQGTPRGWVSLPLGGHRAGALACTLHFKSTWLLLSEIALITQGQAVYNASDNPWYETTETFGDYPAINEERFSFNKKTGIDVIGNSLLIRCLLAIIVLLLLVIAAILSPRLGFCSHQGDRLVQLSCNSLFNVGRQRGGSSSGEQDDGVDETQEAGNSGGYEDPRKLVPEQMPELSQSVEDAVNQGEYTEPDLTRATPRPLPVTYYATAQVAGELRSSVDESFPGPLPPEFPRNRLRPLQLLGQGQFGEVHLCEADGLWEILGEEPEEGLTTSPAFVAVKMRHPEAGPSARADFLHEVRVLTRLQHPKVLRVLAACLSPGGPIAIVTEFMAHGDLHQYLNSQPEEELSTSRLLSMALQVAQGMNYLASINFIHRDLAARNCLVGKFETVKVGDVGMGRSLYAGDYYRVKGRALLPIRWLAPESLLLGKFSLLSDVWAFGVLLWELLSKCREQPYTWLSDEQVVSNAADIFQGHLHQELLPCPVTWLPALCSLMLSCWKREPTQRPLFPQIINCLEDQLVVE</sequence>
<evidence type="ECO:0000256" key="6">
    <source>
        <dbReference type="ARBA" id="ARBA00022840"/>
    </source>
</evidence>
<keyword evidence="19" id="KW-1185">Reference proteome</keyword>
<keyword evidence="3 14" id="KW-0812">Transmembrane</keyword>
<dbReference type="InterPro" id="IPR008979">
    <property type="entry name" value="Galactose-bd-like_sf"/>
</dbReference>
<dbReference type="GO" id="GO:0005524">
    <property type="term" value="F:ATP binding"/>
    <property type="evidence" value="ECO:0007669"/>
    <property type="project" value="UniProtKB-KW"/>
</dbReference>
<keyword evidence="2" id="KW-1003">Cell membrane</keyword>
<dbReference type="SMART" id="SM00231">
    <property type="entry name" value="FA58C"/>
    <property type="match status" value="1"/>
</dbReference>
<evidence type="ECO:0000259" key="17">
    <source>
        <dbReference type="PROSITE" id="PS50022"/>
    </source>
</evidence>
<dbReference type="Gene3D" id="2.60.120.260">
    <property type="entry name" value="Galactose-binding domain-like"/>
    <property type="match status" value="1"/>
</dbReference>
<dbReference type="GO" id="GO:0005518">
    <property type="term" value="F:collagen binding"/>
    <property type="evidence" value="ECO:0007669"/>
    <property type="project" value="TreeGrafter"/>
</dbReference>
<keyword evidence="9" id="KW-1015">Disulfide bond</keyword>
<feature type="compositionally biased region" description="Acidic residues" evidence="13">
    <location>
        <begin position="496"/>
        <end position="505"/>
    </location>
</feature>
<dbReference type="Pfam" id="PF07714">
    <property type="entry name" value="PK_Tyr_Ser-Thr"/>
    <property type="match status" value="1"/>
</dbReference>
<dbReference type="SUPFAM" id="SSF49785">
    <property type="entry name" value="Galactose-binding domain-like"/>
    <property type="match status" value="1"/>
</dbReference>
<evidence type="ECO:0000256" key="12">
    <source>
        <dbReference type="ARBA" id="ARBA00061639"/>
    </source>
</evidence>
<dbReference type="InterPro" id="IPR001245">
    <property type="entry name" value="Ser-Thr/Tyr_kinase_cat_dom"/>
</dbReference>
<dbReference type="PROSITE" id="PS50011">
    <property type="entry name" value="PROTEIN_KINASE_DOM"/>
    <property type="match status" value="1"/>
</dbReference>
<evidence type="ECO:0000256" key="13">
    <source>
        <dbReference type="SAM" id="MobiDB-lite"/>
    </source>
</evidence>
<keyword evidence="7 14" id="KW-1133">Transmembrane helix</keyword>
<evidence type="ECO:0000256" key="7">
    <source>
        <dbReference type="ARBA" id="ARBA00022989"/>
    </source>
</evidence>
<feature type="signal peptide" evidence="15">
    <location>
        <begin position="1"/>
        <end position="22"/>
    </location>
</feature>
<dbReference type="Gene3D" id="1.10.510.10">
    <property type="entry name" value="Transferase(Phosphotransferase) domain 1"/>
    <property type="match status" value="1"/>
</dbReference>
<dbReference type="InterPro" id="IPR000719">
    <property type="entry name" value="Prot_kinase_dom"/>
</dbReference>
<keyword evidence="5" id="KW-0547">Nucleotide-binding</keyword>
<dbReference type="PROSITE" id="PS01286">
    <property type="entry name" value="FA58C_2"/>
    <property type="match status" value="1"/>
</dbReference>
<keyword evidence="4 15" id="KW-0732">Signal</keyword>
<dbReference type="Gene3D" id="2.60.120.1190">
    <property type="match status" value="1"/>
</dbReference>
<dbReference type="FunFam" id="2.60.120.260:FF:000007">
    <property type="entry name" value="Discoidin domain receptor tyrosine kinase 1"/>
    <property type="match status" value="1"/>
</dbReference>
<dbReference type="InterPro" id="IPR008266">
    <property type="entry name" value="Tyr_kinase_AS"/>
</dbReference>